<feature type="transmembrane region" description="Helical" evidence="1">
    <location>
        <begin position="54"/>
        <end position="76"/>
    </location>
</feature>
<keyword evidence="1" id="KW-0812">Transmembrane</keyword>
<protein>
    <recommendedName>
        <fullName evidence="4">Transmembrane protein</fullName>
    </recommendedName>
</protein>
<organism evidence="2 3">
    <name type="scientific">Endobacter medicaginis</name>
    <dbReference type="NCBI Taxonomy" id="1181271"/>
    <lineage>
        <taxon>Bacteria</taxon>
        <taxon>Pseudomonadati</taxon>
        <taxon>Pseudomonadota</taxon>
        <taxon>Alphaproteobacteria</taxon>
        <taxon>Acetobacterales</taxon>
        <taxon>Acetobacteraceae</taxon>
        <taxon>Endobacter</taxon>
    </lineage>
</organism>
<comment type="caution">
    <text evidence="2">The sequence shown here is derived from an EMBL/GenBank/DDBJ whole genome shotgun (WGS) entry which is preliminary data.</text>
</comment>
<keyword evidence="1" id="KW-1133">Transmembrane helix</keyword>
<dbReference type="RefSeq" id="WP_183274895.1">
    <property type="nucleotide sequence ID" value="NZ_JABXXQ010000002.1"/>
</dbReference>
<gene>
    <name evidence="2" type="ORF">FHR90_001138</name>
</gene>
<accession>A0A839UYU8</accession>
<evidence type="ECO:0000313" key="3">
    <source>
        <dbReference type="Proteomes" id="UP000557688"/>
    </source>
</evidence>
<feature type="transmembrane region" description="Helical" evidence="1">
    <location>
        <begin position="81"/>
        <end position="98"/>
    </location>
</feature>
<name>A0A839UYU8_9PROT</name>
<keyword evidence="1" id="KW-0472">Membrane</keyword>
<evidence type="ECO:0000313" key="2">
    <source>
        <dbReference type="EMBL" id="MBB3173320.1"/>
    </source>
</evidence>
<dbReference type="Proteomes" id="UP000557688">
    <property type="component" value="Unassembled WGS sequence"/>
</dbReference>
<evidence type="ECO:0008006" key="4">
    <source>
        <dbReference type="Google" id="ProtNLM"/>
    </source>
</evidence>
<sequence length="119" mass="12568">MERRIGAPQRKRPRRGRDVAAVVAIIVVALMGGALLIATPFLLFVGLGHGAGALVLRIGVPWLVFALWCGAVVLLLRRGRAIVALVVALGMFATLGWMKTQLLDAARLAHPVSAASPSK</sequence>
<evidence type="ECO:0000256" key="1">
    <source>
        <dbReference type="SAM" id="Phobius"/>
    </source>
</evidence>
<reference evidence="2 3" key="1">
    <citation type="submission" date="2020-08" db="EMBL/GenBank/DDBJ databases">
        <title>Genomic Encyclopedia of Type Strains, Phase III (KMG-III): the genomes of soil and plant-associated and newly described type strains.</title>
        <authorList>
            <person name="Whitman W."/>
        </authorList>
    </citation>
    <scope>NUCLEOTIDE SEQUENCE [LARGE SCALE GENOMIC DNA]</scope>
    <source>
        <strain evidence="2 3">CECT 8088</strain>
    </source>
</reference>
<keyword evidence="3" id="KW-1185">Reference proteome</keyword>
<dbReference type="EMBL" id="JACHXV010000003">
    <property type="protein sequence ID" value="MBB3173320.1"/>
    <property type="molecule type" value="Genomic_DNA"/>
</dbReference>
<dbReference type="AlphaFoldDB" id="A0A839UYU8"/>
<feature type="transmembrane region" description="Helical" evidence="1">
    <location>
        <begin position="21"/>
        <end position="48"/>
    </location>
</feature>
<proteinExistence type="predicted"/>